<evidence type="ECO:0000313" key="9">
    <source>
        <dbReference type="Proteomes" id="UP000516404"/>
    </source>
</evidence>
<proteinExistence type="inferred from homology"/>
<accession>A0A7H2BEI4</accession>
<sequence>MKKFVATLALVPLAFGLTACGSSDSAETVKIGVVGSDEVNDKLVEVAKNEGINIELVEFSDYNQPNPALKDGEVDLNWFQHIAYLSNYNVEADDNLQIVGPTVIYPMALFSKQHDSVESIPQGGEIAIPNDTVNEARALQLLKANGLIEFKTEKDTPTVDDVDTDKSKVKVTPVDATQTVISMESVDGSVINNDFIKDAGLNPNDALAQDDPANASARPYVNLFVSRSGDEDNETYKKIVELYHTQEVQDVVKDVTGGTAVEVNTDVSELRDTQKQLEESKKNS</sequence>
<comment type="subcellular location">
    <subcellularLocation>
        <location evidence="1">Membrane</location>
        <topology evidence="1">Lipid-anchor</topology>
    </subcellularLocation>
</comment>
<gene>
    <name evidence="8" type="ORF">IDM49_01960</name>
</gene>
<evidence type="ECO:0000256" key="7">
    <source>
        <dbReference type="SAM" id="SignalP"/>
    </source>
</evidence>
<evidence type="ECO:0000256" key="3">
    <source>
        <dbReference type="ARBA" id="ARBA00022729"/>
    </source>
</evidence>
<comment type="similarity">
    <text evidence="2">Belongs to the NlpA lipoprotein family.</text>
</comment>
<dbReference type="PANTHER" id="PTHR30429:SF3">
    <property type="entry name" value="LIPOPROTEIN"/>
    <property type="match status" value="1"/>
</dbReference>
<dbReference type="GO" id="GO:0016020">
    <property type="term" value="C:membrane"/>
    <property type="evidence" value="ECO:0007669"/>
    <property type="project" value="UniProtKB-SubCell"/>
</dbReference>
<keyword evidence="6" id="KW-0449">Lipoprotein</keyword>
<reference evidence="8 9" key="1">
    <citation type="submission" date="2020-09" db="EMBL/GenBank/DDBJ databases">
        <title>Investigation of environmental microbes.</title>
        <authorList>
            <person name="Ou Y."/>
            <person name="Kang Q."/>
        </authorList>
    </citation>
    <scope>NUCLEOTIDE SEQUENCE [LARGE SCALE GENOMIC DNA]</scope>
    <source>
        <strain evidence="8 9">KJZ-14</strain>
    </source>
</reference>
<dbReference type="InterPro" id="IPR004872">
    <property type="entry name" value="Lipoprotein_NlpA"/>
</dbReference>
<dbReference type="RefSeq" id="WP_168614642.1">
    <property type="nucleotide sequence ID" value="NZ_BAAAOX010000003.1"/>
</dbReference>
<dbReference type="AlphaFoldDB" id="A0A7H2BEI4"/>
<dbReference type="PANTHER" id="PTHR30429">
    <property type="entry name" value="D-METHIONINE-BINDING LIPOPROTEIN METQ"/>
    <property type="match status" value="1"/>
</dbReference>
<dbReference type="Gene3D" id="3.40.190.10">
    <property type="entry name" value="Periplasmic binding protein-like II"/>
    <property type="match status" value="2"/>
</dbReference>
<evidence type="ECO:0000256" key="4">
    <source>
        <dbReference type="ARBA" id="ARBA00023136"/>
    </source>
</evidence>
<dbReference type="Proteomes" id="UP000516404">
    <property type="component" value="Chromosome"/>
</dbReference>
<keyword evidence="5" id="KW-0564">Palmitate</keyword>
<keyword evidence="4" id="KW-0472">Membrane</keyword>
<evidence type="ECO:0000256" key="6">
    <source>
        <dbReference type="ARBA" id="ARBA00023288"/>
    </source>
</evidence>
<organism evidence="8 9">
    <name type="scientific">Rothia terrae</name>
    <dbReference type="NCBI Taxonomy" id="396015"/>
    <lineage>
        <taxon>Bacteria</taxon>
        <taxon>Bacillati</taxon>
        <taxon>Actinomycetota</taxon>
        <taxon>Actinomycetes</taxon>
        <taxon>Micrococcales</taxon>
        <taxon>Micrococcaceae</taxon>
        <taxon>Rothia</taxon>
    </lineage>
</organism>
<dbReference type="SUPFAM" id="SSF53850">
    <property type="entry name" value="Periplasmic binding protein-like II"/>
    <property type="match status" value="1"/>
</dbReference>
<dbReference type="EMBL" id="CP061539">
    <property type="protein sequence ID" value="QNV38080.1"/>
    <property type="molecule type" value="Genomic_DNA"/>
</dbReference>
<dbReference type="PROSITE" id="PS51257">
    <property type="entry name" value="PROKAR_LIPOPROTEIN"/>
    <property type="match status" value="1"/>
</dbReference>
<evidence type="ECO:0000256" key="5">
    <source>
        <dbReference type="ARBA" id="ARBA00023139"/>
    </source>
</evidence>
<keyword evidence="3 7" id="KW-0732">Signal</keyword>
<feature type="chain" id="PRO_5038644718" evidence="7">
    <location>
        <begin position="20"/>
        <end position="284"/>
    </location>
</feature>
<protein>
    <submittedName>
        <fullName evidence="8">Methionine-binding protein</fullName>
    </submittedName>
</protein>
<dbReference type="KEGG" id="rter:IDM49_01960"/>
<dbReference type="GeneID" id="96622989"/>
<feature type="signal peptide" evidence="7">
    <location>
        <begin position="1"/>
        <end position="19"/>
    </location>
</feature>
<keyword evidence="9" id="KW-1185">Reference proteome</keyword>
<dbReference type="Pfam" id="PF03180">
    <property type="entry name" value="Lipoprotein_9"/>
    <property type="match status" value="1"/>
</dbReference>
<evidence type="ECO:0000256" key="1">
    <source>
        <dbReference type="ARBA" id="ARBA00004635"/>
    </source>
</evidence>
<name>A0A7H2BEI4_9MICC</name>
<evidence type="ECO:0000256" key="2">
    <source>
        <dbReference type="ARBA" id="ARBA00008973"/>
    </source>
</evidence>
<evidence type="ECO:0000313" key="8">
    <source>
        <dbReference type="EMBL" id="QNV38080.1"/>
    </source>
</evidence>